<reference evidence="17" key="1">
    <citation type="submission" date="2018-10" db="EMBL/GenBank/DDBJ databases">
        <title>Transcriptome assembly of Aceria tosichella (Wheat curl mite) Type 2.</title>
        <authorList>
            <person name="Scully E.D."/>
            <person name="Geib S.M."/>
            <person name="Palmer N.A."/>
            <person name="Gupta A.K."/>
            <person name="Sarath G."/>
            <person name="Tatineni S."/>
        </authorList>
    </citation>
    <scope>NUCLEOTIDE SEQUENCE</scope>
    <source>
        <strain evidence="17">LincolnNE</strain>
    </source>
</reference>
<keyword evidence="10 14" id="KW-0040">ANK repeat</keyword>
<dbReference type="InterPro" id="IPR002110">
    <property type="entry name" value="Ankyrin_rpt"/>
</dbReference>
<dbReference type="PANTHER" id="PTHR24150">
    <property type="entry name" value="ANKYRIN REPEAT AND MYND DOMAIN-CONTAINING PROTEIN 2"/>
    <property type="match status" value="1"/>
</dbReference>
<dbReference type="InterPro" id="IPR036770">
    <property type="entry name" value="Ankyrin_rpt-contain_sf"/>
</dbReference>
<dbReference type="GO" id="GO:0008270">
    <property type="term" value="F:zinc ion binding"/>
    <property type="evidence" value="ECO:0007669"/>
    <property type="project" value="UniProtKB-KW"/>
</dbReference>
<evidence type="ECO:0000259" key="16">
    <source>
        <dbReference type="PROSITE" id="PS50865"/>
    </source>
</evidence>
<keyword evidence="9" id="KW-0528">Neurotoxin</keyword>
<dbReference type="EMBL" id="GGYP01007421">
    <property type="protein sequence ID" value="MDE52192.1"/>
    <property type="molecule type" value="Transcribed_RNA"/>
</dbReference>
<dbReference type="PROSITE" id="PS50865">
    <property type="entry name" value="ZF_MYND_2"/>
    <property type="match status" value="1"/>
</dbReference>
<feature type="repeat" description="ANK" evidence="14">
    <location>
        <begin position="88"/>
        <end position="120"/>
    </location>
</feature>
<proteinExistence type="predicted"/>
<keyword evidence="9" id="KW-0638">Presynaptic neurotoxin</keyword>
<dbReference type="PANTHER" id="PTHR24150:SF8">
    <property type="entry name" value="ANKYRIN REPEAT AND MYND DOMAIN-CONTAINING PROTEIN 2"/>
    <property type="match status" value="1"/>
</dbReference>
<evidence type="ECO:0000256" key="1">
    <source>
        <dbReference type="ARBA" id="ARBA00004138"/>
    </source>
</evidence>
<dbReference type="GO" id="GO:0044231">
    <property type="term" value="C:host cell presynaptic membrane"/>
    <property type="evidence" value="ECO:0007669"/>
    <property type="project" value="UniProtKB-KW"/>
</dbReference>
<dbReference type="Pfam" id="PF01753">
    <property type="entry name" value="zf-MYND"/>
    <property type="match status" value="1"/>
</dbReference>
<sequence>MSDQGGGGDKSAEPAANNTAQRKLFEALAKKDLATVKQIVRDEPNLNLNCIDQDELSPLQHACHIGDVELARLLINNGADVNYTQRKDRYTALMFAAISAKADIVRLLLERGVDTTAENCVNRTAADMAAFVGQSKIVSIINCWIPYAKSIEPYTRKRELEDVPRLPSKQLGHILHNYIVYPTFHPVKFMLFIKENLELVQFGPQVLYVLDDLCTKATKPPVNDETLSLKYHYLSYVLQYCITAFETKKTKASNEDGSFDKETCEKAIEMAIRRLIRQDDPDKAQRITQLIDRFIIDCIFKFPYTQSAIFKTATYALTKLDRDNLIAYGVLIQVLNGPRMFGIQPEACAVCREAKGGKKCSRCKSVFYCDQSCQKADWFQHKKCCKSDG</sequence>
<evidence type="ECO:0000256" key="5">
    <source>
        <dbReference type="ARBA" id="ARBA00022723"/>
    </source>
</evidence>
<evidence type="ECO:0000256" key="14">
    <source>
        <dbReference type="PROSITE-ProRule" id="PRU00023"/>
    </source>
</evidence>
<evidence type="ECO:0000313" key="17">
    <source>
        <dbReference type="EMBL" id="MDE52192.1"/>
    </source>
</evidence>
<dbReference type="Pfam" id="PF12796">
    <property type="entry name" value="Ank_2"/>
    <property type="match status" value="1"/>
</dbReference>
<dbReference type="PROSITE" id="PS01360">
    <property type="entry name" value="ZF_MYND_1"/>
    <property type="match status" value="1"/>
</dbReference>
<keyword evidence="4" id="KW-1052">Target cell membrane</keyword>
<dbReference type="GO" id="GO:0005929">
    <property type="term" value="C:cilium"/>
    <property type="evidence" value="ECO:0007669"/>
    <property type="project" value="UniProtKB-SubCell"/>
</dbReference>
<dbReference type="PROSITE" id="PS50297">
    <property type="entry name" value="ANK_REP_REGION"/>
    <property type="match status" value="2"/>
</dbReference>
<evidence type="ECO:0000256" key="7">
    <source>
        <dbReference type="ARBA" id="ARBA00022771"/>
    </source>
</evidence>
<keyword evidence="9" id="KW-0800">Toxin</keyword>
<evidence type="ECO:0000256" key="11">
    <source>
        <dbReference type="ARBA" id="ARBA00023069"/>
    </source>
</evidence>
<keyword evidence="3" id="KW-0268">Exocytosis</keyword>
<dbReference type="SUPFAM" id="SSF48403">
    <property type="entry name" value="Ankyrin repeat"/>
    <property type="match status" value="1"/>
</dbReference>
<keyword evidence="5" id="KW-0479">Metal-binding</keyword>
<accession>A0A6G1SQD5</accession>
<evidence type="ECO:0000256" key="3">
    <source>
        <dbReference type="ARBA" id="ARBA00022483"/>
    </source>
</evidence>
<evidence type="ECO:0000256" key="8">
    <source>
        <dbReference type="ARBA" id="ARBA00022833"/>
    </source>
</evidence>
<keyword evidence="6" id="KW-0677">Repeat</keyword>
<keyword evidence="7 15" id="KW-0863">Zinc-finger</keyword>
<name>A0A6G1SQD5_9ACAR</name>
<evidence type="ECO:0000256" key="4">
    <source>
        <dbReference type="ARBA" id="ARBA00022537"/>
    </source>
</evidence>
<keyword evidence="8" id="KW-0862">Zinc</keyword>
<dbReference type="GO" id="GO:0006887">
    <property type="term" value="P:exocytosis"/>
    <property type="evidence" value="ECO:0007669"/>
    <property type="project" value="UniProtKB-KW"/>
</dbReference>
<dbReference type="SUPFAM" id="SSF144232">
    <property type="entry name" value="HIT/MYND zinc finger-like"/>
    <property type="match status" value="1"/>
</dbReference>
<evidence type="ECO:0000256" key="2">
    <source>
        <dbReference type="ARBA" id="ARBA00004175"/>
    </source>
</evidence>
<dbReference type="GO" id="GO:0044218">
    <property type="term" value="C:other organism cell membrane"/>
    <property type="evidence" value="ECO:0007669"/>
    <property type="project" value="UniProtKB-KW"/>
</dbReference>
<comment type="subcellular location">
    <subcellularLocation>
        <location evidence="1">Cell projection</location>
        <location evidence="1">Cilium</location>
    </subcellularLocation>
    <subcellularLocation>
        <location evidence="2">Target cell membrane</location>
    </subcellularLocation>
</comment>
<dbReference type="InterPro" id="IPR002893">
    <property type="entry name" value="Znf_MYND"/>
</dbReference>
<evidence type="ECO:0000256" key="12">
    <source>
        <dbReference type="ARBA" id="ARBA00023273"/>
    </source>
</evidence>
<keyword evidence="12" id="KW-0966">Cell projection</keyword>
<dbReference type="InterPro" id="IPR052452">
    <property type="entry name" value="Ankyrin-MYND_dom_contain_2"/>
</dbReference>
<dbReference type="Gene3D" id="6.10.140.2220">
    <property type="match status" value="1"/>
</dbReference>
<keyword evidence="13" id="KW-1053">Target membrane</keyword>
<keyword evidence="13" id="KW-0472">Membrane</keyword>
<dbReference type="AlphaFoldDB" id="A0A6G1SQD5"/>
<evidence type="ECO:0000256" key="10">
    <source>
        <dbReference type="ARBA" id="ARBA00023043"/>
    </source>
</evidence>
<protein>
    <submittedName>
        <fullName evidence="17">Ankyrin repeat and MYND domain-containing protein 2</fullName>
    </submittedName>
</protein>
<keyword evidence="11" id="KW-0969">Cilium</keyword>
<feature type="repeat" description="ANK" evidence="14">
    <location>
        <begin position="54"/>
        <end position="86"/>
    </location>
</feature>
<evidence type="ECO:0000256" key="15">
    <source>
        <dbReference type="PROSITE-ProRule" id="PRU00134"/>
    </source>
</evidence>
<dbReference type="SMART" id="SM00248">
    <property type="entry name" value="ANK"/>
    <property type="match status" value="2"/>
</dbReference>
<dbReference type="PROSITE" id="PS50088">
    <property type="entry name" value="ANK_REPEAT"/>
    <property type="match status" value="2"/>
</dbReference>
<evidence type="ECO:0000256" key="13">
    <source>
        <dbReference type="ARBA" id="ARBA00023298"/>
    </source>
</evidence>
<organism evidence="17">
    <name type="scientific">Aceria tosichella</name>
    <name type="common">wheat curl mite</name>
    <dbReference type="NCBI Taxonomy" id="561515"/>
    <lineage>
        <taxon>Eukaryota</taxon>
        <taxon>Metazoa</taxon>
        <taxon>Ecdysozoa</taxon>
        <taxon>Arthropoda</taxon>
        <taxon>Chelicerata</taxon>
        <taxon>Arachnida</taxon>
        <taxon>Acari</taxon>
        <taxon>Acariformes</taxon>
        <taxon>Trombidiformes</taxon>
        <taxon>Prostigmata</taxon>
        <taxon>Eupodina</taxon>
        <taxon>Eriophyoidea</taxon>
        <taxon>Eriophyidae</taxon>
        <taxon>Eriophyinae</taxon>
        <taxon>Aceriini</taxon>
        <taxon>Aceria</taxon>
    </lineage>
</organism>
<evidence type="ECO:0000256" key="9">
    <source>
        <dbReference type="ARBA" id="ARBA00023028"/>
    </source>
</evidence>
<feature type="domain" description="MYND-type" evidence="16">
    <location>
        <begin position="348"/>
        <end position="385"/>
    </location>
</feature>
<evidence type="ECO:0000256" key="6">
    <source>
        <dbReference type="ARBA" id="ARBA00022737"/>
    </source>
</evidence>
<gene>
    <name evidence="17" type="primary">ANKMY2</name>
    <name evidence="17" type="ORF">g.1509</name>
</gene>
<dbReference type="Gene3D" id="1.25.40.20">
    <property type="entry name" value="Ankyrin repeat-containing domain"/>
    <property type="match status" value="1"/>
</dbReference>